<reference evidence="2 3" key="1">
    <citation type="journal article" date="2018" name="Microb. Genom.">
        <title>Deciphering the unexplored Leptospira diversity from soils uncovers genomic evolution to virulence.</title>
        <authorList>
            <person name="Thibeaux R."/>
            <person name="Iraola G."/>
            <person name="Ferres I."/>
            <person name="Bierque E."/>
            <person name="Girault D."/>
            <person name="Soupe-Gilbert M.E."/>
            <person name="Picardeau M."/>
            <person name="Goarant C."/>
        </authorList>
    </citation>
    <scope>NUCLEOTIDE SEQUENCE [LARGE SCALE GENOMIC DNA]</scope>
    <source>
        <strain evidence="2 3">ATI7-C-A5</strain>
    </source>
</reference>
<protein>
    <submittedName>
        <fullName evidence="2">Helix-turn-helix transcriptional regulator</fullName>
    </submittedName>
</protein>
<dbReference type="InterPro" id="IPR001387">
    <property type="entry name" value="Cro/C1-type_HTH"/>
</dbReference>
<comment type="caution">
    <text evidence="2">The sequence shown here is derived from an EMBL/GenBank/DDBJ whole genome shotgun (WGS) entry which is preliminary data.</text>
</comment>
<dbReference type="AlphaFoldDB" id="A0AAE4U0A8"/>
<dbReference type="GO" id="GO:0003677">
    <property type="term" value="F:DNA binding"/>
    <property type="evidence" value="ECO:0007669"/>
    <property type="project" value="InterPro"/>
</dbReference>
<dbReference type="Proteomes" id="UP000232122">
    <property type="component" value="Unassembled WGS sequence"/>
</dbReference>
<sequence length="135" mass="15397">MKKVVLTPKIQRLEIVLKYLKETKGLNQGQVGRSIGYSGAAITKMLNGEISITEKATKLFEHAHDISSHWFQTGEEEMFIESEPNSFNKNKTDHRSVLLLKLEKRKGMIKLVEALLELNDGQVDAIRRVVESYLK</sequence>
<organism evidence="2 3">
    <name type="scientific">Leptospira ellisii</name>
    <dbReference type="NCBI Taxonomy" id="2023197"/>
    <lineage>
        <taxon>Bacteria</taxon>
        <taxon>Pseudomonadati</taxon>
        <taxon>Spirochaetota</taxon>
        <taxon>Spirochaetia</taxon>
        <taxon>Leptospirales</taxon>
        <taxon>Leptospiraceae</taxon>
        <taxon>Leptospira</taxon>
    </lineage>
</organism>
<dbReference type="Gene3D" id="1.10.260.40">
    <property type="entry name" value="lambda repressor-like DNA-binding domains"/>
    <property type="match status" value="1"/>
</dbReference>
<gene>
    <name evidence="2" type="ORF">CH379_017845</name>
</gene>
<evidence type="ECO:0000259" key="1">
    <source>
        <dbReference type="PROSITE" id="PS50943"/>
    </source>
</evidence>
<evidence type="ECO:0000313" key="3">
    <source>
        <dbReference type="Proteomes" id="UP000232122"/>
    </source>
</evidence>
<feature type="domain" description="HTH cro/C1-type" evidence="1">
    <location>
        <begin position="17"/>
        <end position="71"/>
    </location>
</feature>
<dbReference type="CDD" id="cd00093">
    <property type="entry name" value="HTH_XRE"/>
    <property type="match status" value="1"/>
</dbReference>
<dbReference type="EMBL" id="NPEF02000026">
    <property type="protein sequence ID" value="MDV6237499.1"/>
    <property type="molecule type" value="Genomic_DNA"/>
</dbReference>
<dbReference type="SMART" id="SM00530">
    <property type="entry name" value="HTH_XRE"/>
    <property type="match status" value="1"/>
</dbReference>
<dbReference type="RefSeq" id="WP_317573810.1">
    <property type="nucleotide sequence ID" value="NZ_NPEF02000026.1"/>
</dbReference>
<keyword evidence="3" id="KW-1185">Reference proteome</keyword>
<proteinExistence type="predicted"/>
<name>A0AAE4U0A8_9LEPT</name>
<dbReference type="SUPFAM" id="SSF47413">
    <property type="entry name" value="lambda repressor-like DNA-binding domains"/>
    <property type="match status" value="1"/>
</dbReference>
<dbReference type="InterPro" id="IPR010982">
    <property type="entry name" value="Lambda_DNA-bd_dom_sf"/>
</dbReference>
<accession>A0AAE4U0A8</accession>
<dbReference type="PROSITE" id="PS50943">
    <property type="entry name" value="HTH_CROC1"/>
    <property type="match status" value="1"/>
</dbReference>
<evidence type="ECO:0000313" key="2">
    <source>
        <dbReference type="EMBL" id="MDV6237499.1"/>
    </source>
</evidence>